<dbReference type="EMBL" id="MFAE01000005">
    <property type="protein sequence ID" value="OGD67463.1"/>
    <property type="molecule type" value="Genomic_DNA"/>
</dbReference>
<accession>A0A1F5EJB9</accession>
<protein>
    <submittedName>
        <fullName evidence="1">Uncharacterized protein</fullName>
    </submittedName>
</protein>
<organism evidence="1 2">
    <name type="scientific">Candidatus Campbellbacteria bacterium RIFOXYC2_FULL_35_25</name>
    <dbReference type="NCBI Taxonomy" id="1797582"/>
    <lineage>
        <taxon>Bacteria</taxon>
        <taxon>Candidatus Campbelliibacteriota</taxon>
    </lineage>
</organism>
<dbReference type="Proteomes" id="UP000179003">
    <property type="component" value="Unassembled WGS sequence"/>
</dbReference>
<reference evidence="1 2" key="1">
    <citation type="journal article" date="2016" name="Nat. Commun.">
        <title>Thousands of microbial genomes shed light on interconnected biogeochemical processes in an aquifer system.</title>
        <authorList>
            <person name="Anantharaman K."/>
            <person name="Brown C.T."/>
            <person name="Hug L.A."/>
            <person name="Sharon I."/>
            <person name="Castelle C.J."/>
            <person name="Probst A.J."/>
            <person name="Thomas B.C."/>
            <person name="Singh A."/>
            <person name="Wilkins M.J."/>
            <person name="Karaoz U."/>
            <person name="Brodie E.L."/>
            <person name="Williams K.H."/>
            <person name="Hubbard S.S."/>
            <person name="Banfield J.F."/>
        </authorList>
    </citation>
    <scope>NUCLEOTIDE SEQUENCE [LARGE SCALE GENOMIC DNA]</scope>
</reference>
<name>A0A1F5EJB9_9BACT</name>
<evidence type="ECO:0000313" key="1">
    <source>
        <dbReference type="EMBL" id="OGD67463.1"/>
    </source>
</evidence>
<dbReference type="AlphaFoldDB" id="A0A1F5EJB9"/>
<gene>
    <name evidence="1" type="ORF">A2442_03095</name>
</gene>
<comment type="caution">
    <text evidence="1">The sequence shown here is derived from an EMBL/GenBank/DDBJ whole genome shotgun (WGS) entry which is preliminary data.</text>
</comment>
<proteinExistence type="predicted"/>
<sequence>MSTPRKIELSKDFSSKGCYKAKAEIFKDTGGMALSINIKNETTGNLVASDHFGIGSLNLNEERENWLANIIVSNMIRLAVAVRKETGNEIYTAYQNFITSISP</sequence>
<evidence type="ECO:0000313" key="2">
    <source>
        <dbReference type="Proteomes" id="UP000179003"/>
    </source>
</evidence>